<dbReference type="AlphaFoldDB" id="A0AAJ2PP79"/>
<keyword evidence="5" id="KW-0540">Nuclease</keyword>
<dbReference type="GO" id="GO:0009307">
    <property type="term" value="P:DNA restriction-modification system"/>
    <property type="evidence" value="ECO:0007669"/>
    <property type="project" value="UniProtKB-KW"/>
</dbReference>
<evidence type="ECO:0000256" key="1">
    <source>
        <dbReference type="ARBA" id="ARBA00010923"/>
    </source>
</evidence>
<accession>A0AAJ2PP79</accession>
<comment type="similarity">
    <text evidence="1">Belongs to the type-I restriction system S methylase family.</text>
</comment>
<feature type="domain" description="Type I restriction modification DNA specificity" evidence="4">
    <location>
        <begin position="198"/>
        <end position="340"/>
    </location>
</feature>
<dbReference type="Proteomes" id="UP001273589">
    <property type="component" value="Unassembled WGS sequence"/>
</dbReference>
<comment type="caution">
    <text evidence="5">The sequence shown here is derived from an EMBL/GenBank/DDBJ whole genome shotgun (WGS) entry which is preliminary data.</text>
</comment>
<feature type="domain" description="Type I restriction modification DNA specificity" evidence="4">
    <location>
        <begin position="8"/>
        <end position="174"/>
    </location>
</feature>
<dbReference type="PANTHER" id="PTHR30408:SF12">
    <property type="entry name" value="TYPE I RESTRICTION ENZYME MJAVIII SPECIFICITY SUBUNIT"/>
    <property type="match status" value="1"/>
</dbReference>
<keyword evidence="3" id="KW-0238">DNA-binding</keyword>
<evidence type="ECO:0000313" key="5">
    <source>
        <dbReference type="EMBL" id="MDX3130945.1"/>
    </source>
</evidence>
<reference evidence="5" key="1">
    <citation type="journal article" date="2023" name="Microb. Genom.">
        <title>Mesoterricola silvestris gen. nov., sp. nov., Mesoterricola sediminis sp. nov., Geothrix oryzae sp. nov., Geothrix edaphica sp. nov., Geothrix rubra sp. nov., and Geothrix limicola sp. nov., six novel members of Acidobacteriota isolated from soils.</title>
        <authorList>
            <person name="Weisberg A.J."/>
            <person name="Pearce E."/>
            <person name="Kramer C.G."/>
            <person name="Chang J.H."/>
            <person name="Clarke C.R."/>
        </authorList>
    </citation>
    <scope>NUCLEOTIDE SEQUENCE</scope>
    <source>
        <strain evidence="5">ND06-05F</strain>
    </source>
</reference>
<keyword evidence="5" id="KW-0378">Hydrolase</keyword>
<evidence type="ECO:0000259" key="4">
    <source>
        <dbReference type="Pfam" id="PF01420"/>
    </source>
</evidence>
<dbReference type="RefSeq" id="WP_319691888.1">
    <property type="nucleotide sequence ID" value="NZ_JARAWN010000069.1"/>
</dbReference>
<evidence type="ECO:0000256" key="2">
    <source>
        <dbReference type="ARBA" id="ARBA00022747"/>
    </source>
</evidence>
<name>A0AAJ2PP79_9ACTN</name>
<keyword evidence="5" id="KW-0255">Endonuclease</keyword>
<proteinExistence type="inferred from homology"/>
<dbReference type="CDD" id="cd16961">
    <property type="entry name" value="RMtype1_S_TRD-CR_like"/>
    <property type="match status" value="1"/>
</dbReference>
<dbReference type="GO" id="GO:0004519">
    <property type="term" value="F:endonuclease activity"/>
    <property type="evidence" value="ECO:0007669"/>
    <property type="project" value="UniProtKB-KW"/>
</dbReference>
<evidence type="ECO:0000256" key="3">
    <source>
        <dbReference type="ARBA" id="ARBA00023125"/>
    </source>
</evidence>
<protein>
    <submittedName>
        <fullName evidence="5">Restriction endonuclease subunit S</fullName>
        <ecNumber evidence="5">3.1.21.-</ecNumber>
    </submittedName>
</protein>
<dbReference type="Gene3D" id="3.90.220.20">
    <property type="entry name" value="DNA methylase specificity domains"/>
    <property type="match status" value="2"/>
</dbReference>
<gene>
    <name evidence="5" type="ORF">PV367_14380</name>
</gene>
<dbReference type="InterPro" id="IPR000055">
    <property type="entry name" value="Restrct_endonuc_typeI_TRD"/>
</dbReference>
<evidence type="ECO:0000313" key="6">
    <source>
        <dbReference type="Proteomes" id="UP001273589"/>
    </source>
</evidence>
<dbReference type="InterPro" id="IPR052021">
    <property type="entry name" value="Type-I_RS_S_subunit"/>
</dbReference>
<organism evidence="5 6">
    <name type="scientific">Streptomyces europaeiscabiei</name>
    <dbReference type="NCBI Taxonomy" id="146819"/>
    <lineage>
        <taxon>Bacteria</taxon>
        <taxon>Bacillati</taxon>
        <taxon>Actinomycetota</taxon>
        <taxon>Actinomycetes</taxon>
        <taxon>Kitasatosporales</taxon>
        <taxon>Streptomycetaceae</taxon>
        <taxon>Streptomyces</taxon>
    </lineage>
</organism>
<dbReference type="GO" id="GO:0016787">
    <property type="term" value="F:hydrolase activity"/>
    <property type="evidence" value="ECO:0007669"/>
    <property type="project" value="UniProtKB-KW"/>
</dbReference>
<dbReference type="PANTHER" id="PTHR30408">
    <property type="entry name" value="TYPE-1 RESTRICTION ENZYME ECOKI SPECIFICITY PROTEIN"/>
    <property type="match status" value="1"/>
</dbReference>
<dbReference type="InterPro" id="IPR044946">
    <property type="entry name" value="Restrct_endonuc_typeI_TRD_sf"/>
</dbReference>
<dbReference type="SUPFAM" id="SSF116734">
    <property type="entry name" value="DNA methylase specificity domain"/>
    <property type="match status" value="2"/>
</dbReference>
<dbReference type="EC" id="3.1.21.-" evidence="5"/>
<dbReference type="EMBL" id="JARAWN010000069">
    <property type="protein sequence ID" value="MDX3130945.1"/>
    <property type="molecule type" value="Genomic_DNA"/>
</dbReference>
<dbReference type="GO" id="GO:0003677">
    <property type="term" value="F:DNA binding"/>
    <property type="evidence" value="ECO:0007669"/>
    <property type="project" value="UniProtKB-KW"/>
</dbReference>
<dbReference type="Pfam" id="PF01420">
    <property type="entry name" value="Methylase_S"/>
    <property type="match status" value="2"/>
</dbReference>
<sequence>MSLNLDKSTWKRVRLGDVIRRSRSQADPATGDVERYVGGGHIDSDSLTIERFGDVNDGQMGSTFTYLFKPGQILFVSARPYLRKSGVVNFSGVVADKTYVLDAIPENGLLQEFLAFVLASDHFIAYATAEATGSMNPRLLWGQMQRYEFHVPPLDEQQRLADLLWALERYRLSIQERADRARDAAAVVLRHAWEAEHKVTVGDIGECVTGSTPSKANADYWSSEVVPFYTPSEIDGEIIAFARQRVSLAGAKAGRMLPKNAVAVACIGGDLGKSAVVVEPGISNQQITSVIGLPADDAELLQAVLAHPLGRAALKARETTTIVRKLNKSDLMKVKVPWPEDRTTLHAVIRARRTATVSANVEASRLANLQSELTAEIFGGAQ</sequence>
<keyword evidence="2" id="KW-0680">Restriction system</keyword>